<gene>
    <name evidence="1" type="ORF">PR048_001267</name>
</gene>
<dbReference type="Proteomes" id="UP001159363">
    <property type="component" value="Chromosome 1"/>
</dbReference>
<organism evidence="1 2">
    <name type="scientific">Dryococelus australis</name>
    <dbReference type="NCBI Taxonomy" id="614101"/>
    <lineage>
        <taxon>Eukaryota</taxon>
        <taxon>Metazoa</taxon>
        <taxon>Ecdysozoa</taxon>
        <taxon>Arthropoda</taxon>
        <taxon>Hexapoda</taxon>
        <taxon>Insecta</taxon>
        <taxon>Pterygota</taxon>
        <taxon>Neoptera</taxon>
        <taxon>Polyneoptera</taxon>
        <taxon>Phasmatodea</taxon>
        <taxon>Verophasmatodea</taxon>
        <taxon>Anareolatae</taxon>
        <taxon>Phasmatidae</taxon>
        <taxon>Eurycanthinae</taxon>
        <taxon>Dryococelus</taxon>
    </lineage>
</organism>
<keyword evidence="2" id="KW-1185">Reference proteome</keyword>
<evidence type="ECO:0000313" key="2">
    <source>
        <dbReference type="Proteomes" id="UP001159363"/>
    </source>
</evidence>
<reference evidence="1 2" key="1">
    <citation type="submission" date="2023-02" db="EMBL/GenBank/DDBJ databases">
        <title>LHISI_Scaffold_Assembly.</title>
        <authorList>
            <person name="Stuart O.P."/>
            <person name="Cleave R."/>
            <person name="Magrath M.J.L."/>
            <person name="Mikheyev A.S."/>
        </authorList>
    </citation>
    <scope>NUCLEOTIDE SEQUENCE [LARGE SCALE GENOMIC DNA]</scope>
    <source>
        <strain evidence="1">Daus_M_001</strain>
        <tissue evidence="1">Leg muscle</tissue>
    </source>
</reference>
<dbReference type="EMBL" id="JARBHB010000001">
    <property type="protein sequence ID" value="KAJ8895926.1"/>
    <property type="molecule type" value="Genomic_DNA"/>
</dbReference>
<accession>A0ABQ9IHV0</accession>
<dbReference type="InterPro" id="IPR021109">
    <property type="entry name" value="Peptidase_aspartic_dom_sf"/>
</dbReference>
<evidence type="ECO:0000313" key="1">
    <source>
        <dbReference type="EMBL" id="KAJ8895926.1"/>
    </source>
</evidence>
<proteinExistence type="predicted"/>
<comment type="caution">
    <text evidence="1">The sequence shown here is derived from an EMBL/GenBank/DDBJ whole genome shotgun (WGS) entry which is preliminary data.</text>
</comment>
<protein>
    <submittedName>
        <fullName evidence="1">Uncharacterized protein</fullName>
    </submittedName>
</protein>
<dbReference type="SUPFAM" id="SSF50630">
    <property type="entry name" value="Acid proteases"/>
    <property type="match status" value="1"/>
</dbReference>
<name>A0ABQ9IHV0_9NEOP</name>
<sequence length="143" mass="15913">MLQKLGQVIILVHNEILFLLSDRASSLHMKPYSARVQVKNVLMQFDIDCGCSKTLINLDTCTANFANSDHGPLLHQVPSLTIIGEFQAVKYKHLACNLPVLVVYSFGSNLLGRTWFQTLDISIQGVYFLSPDTSHVGMSNEAF</sequence>